<evidence type="ECO:0000313" key="1">
    <source>
        <dbReference type="EMBL" id="RVW85691.1"/>
    </source>
</evidence>
<sequence length="98" mass="10812">MWQQNLWKVLSSSTGCPSPLLVIETRSSSATSSKNFSGCWAPNCSLVLHTTRKRMARRKSSIVASNNIYGVSFISGHRNGVPTYLGLNIGITQHTIFR</sequence>
<organism evidence="1 2">
    <name type="scientific">Vitis vinifera</name>
    <name type="common">Grape</name>
    <dbReference type="NCBI Taxonomy" id="29760"/>
    <lineage>
        <taxon>Eukaryota</taxon>
        <taxon>Viridiplantae</taxon>
        <taxon>Streptophyta</taxon>
        <taxon>Embryophyta</taxon>
        <taxon>Tracheophyta</taxon>
        <taxon>Spermatophyta</taxon>
        <taxon>Magnoliopsida</taxon>
        <taxon>eudicotyledons</taxon>
        <taxon>Gunneridae</taxon>
        <taxon>Pentapetalae</taxon>
        <taxon>rosids</taxon>
        <taxon>Vitales</taxon>
        <taxon>Vitaceae</taxon>
        <taxon>Viteae</taxon>
        <taxon>Vitis</taxon>
    </lineage>
</organism>
<proteinExistence type="predicted"/>
<reference evidence="1 2" key="1">
    <citation type="journal article" date="2018" name="PLoS Genet.">
        <title>Population sequencing reveals clonal diversity and ancestral inbreeding in the grapevine cultivar Chardonnay.</title>
        <authorList>
            <person name="Roach M.J."/>
            <person name="Johnson D.L."/>
            <person name="Bohlmann J."/>
            <person name="van Vuuren H.J."/>
            <person name="Jones S.J."/>
            <person name="Pretorius I.S."/>
            <person name="Schmidt S.A."/>
            <person name="Borneman A.R."/>
        </authorList>
    </citation>
    <scope>NUCLEOTIDE SEQUENCE [LARGE SCALE GENOMIC DNA]</scope>
    <source>
        <strain evidence="2">cv. Chardonnay</strain>
        <tissue evidence="1">Leaf</tissue>
    </source>
</reference>
<evidence type="ECO:0000313" key="2">
    <source>
        <dbReference type="Proteomes" id="UP000288805"/>
    </source>
</evidence>
<dbReference type="EMBL" id="QGNW01000201">
    <property type="protein sequence ID" value="RVW85691.1"/>
    <property type="molecule type" value="Genomic_DNA"/>
</dbReference>
<dbReference type="AlphaFoldDB" id="A0A438HMM8"/>
<gene>
    <name evidence="1" type="ORF">CK203_033449</name>
</gene>
<comment type="caution">
    <text evidence="1">The sequence shown here is derived from an EMBL/GenBank/DDBJ whole genome shotgun (WGS) entry which is preliminary data.</text>
</comment>
<dbReference type="Proteomes" id="UP000288805">
    <property type="component" value="Unassembled WGS sequence"/>
</dbReference>
<accession>A0A438HMM8</accession>
<name>A0A438HMM8_VITVI</name>
<protein>
    <submittedName>
        <fullName evidence="1">Uncharacterized protein</fullName>
    </submittedName>
</protein>